<dbReference type="AlphaFoldDB" id="A0A1X2GLQ3"/>
<dbReference type="EMBL" id="MCGT01000009">
    <property type="protein sequence ID" value="ORX56792.1"/>
    <property type="molecule type" value="Genomic_DNA"/>
</dbReference>
<dbReference type="SMART" id="SM00360">
    <property type="entry name" value="RRM"/>
    <property type="match status" value="1"/>
</dbReference>
<evidence type="ECO:0000313" key="8">
    <source>
        <dbReference type="Proteomes" id="UP000242146"/>
    </source>
</evidence>
<evidence type="ECO:0000256" key="3">
    <source>
        <dbReference type="ARBA" id="ARBA00023242"/>
    </source>
</evidence>
<sequence length="313" mass="34999">MAGKKKATVAKKQDKKPEPASKKVTFSGKKEVTTFEKNSIVRKRKNPDQDDQSAKKKALKQAPVVEDVEDSSDEDNVANDIELDALSEEQEEALRKEILGDLVESDDDEDSSDDEAADHIEINENIVSLSKKAIKAQPKSVATAAADESGIVYVGRIPKSFVEADIVRYFKQFGEIKKIRISKNKKGQSRHYGFIQFASKEVAEIVAETMNNYLVDGRLIQCNVVPESQQHEKLFASQKKSSPLAFAKRAEKVRNQDKDLKQYLKSAQNLVAGEKKKRAALKNKGIDYDFPGYAASLEQWKPKFMAKLDTKSA</sequence>
<dbReference type="InterPro" id="IPR035979">
    <property type="entry name" value="RBD_domain_sf"/>
</dbReference>
<comment type="subcellular location">
    <subcellularLocation>
        <location evidence="1">Nucleus</location>
        <location evidence="1">Nucleolus</location>
    </subcellularLocation>
</comment>
<dbReference type="PROSITE" id="PS50102">
    <property type="entry name" value="RRM"/>
    <property type="match status" value="1"/>
</dbReference>
<keyword evidence="8" id="KW-1185">Reference proteome</keyword>
<feature type="region of interest" description="Disordered" evidence="5">
    <location>
        <begin position="1"/>
        <end position="77"/>
    </location>
</feature>
<evidence type="ECO:0000259" key="6">
    <source>
        <dbReference type="PROSITE" id="PS50102"/>
    </source>
</evidence>
<dbReference type="GO" id="GO:0005730">
    <property type="term" value="C:nucleolus"/>
    <property type="evidence" value="ECO:0007669"/>
    <property type="project" value="UniProtKB-SubCell"/>
</dbReference>
<evidence type="ECO:0000313" key="7">
    <source>
        <dbReference type="EMBL" id="ORX56792.1"/>
    </source>
</evidence>
<gene>
    <name evidence="7" type="ORF">DM01DRAFT_1382229</name>
</gene>
<keyword evidence="2 4" id="KW-0694">RNA-binding</keyword>
<evidence type="ECO:0000256" key="4">
    <source>
        <dbReference type="PROSITE-ProRule" id="PRU00176"/>
    </source>
</evidence>
<dbReference type="InterPro" id="IPR012677">
    <property type="entry name" value="Nucleotide-bd_a/b_plait_sf"/>
</dbReference>
<dbReference type="CDD" id="cd12307">
    <property type="entry name" value="RRM_NIFK_like"/>
    <property type="match status" value="1"/>
</dbReference>
<proteinExistence type="predicted"/>
<feature type="compositionally biased region" description="Acidic residues" evidence="5">
    <location>
        <begin position="66"/>
        <end position="77"/>
    </location>
</feature>
<dbReference type="SUPFAM" id="SSF54928">
    <property type="entry name" value="RNA-binding domain, RBD"/>
    <property type="match status" value="1"/>
</dbReference>
<feature type="compositionally biased region" description="Basic and acidic residues" evidence="5">
    <location>
        <begin position="11"/>
        <end position="21"/>
    </location>
</feature>
<name>A0A1X2GLQ3_9FUNG</name>
<keyword evidence="3" id="KW-0539">Nucleus</keyword>
<dbReference type="Gene3D" id="3.30.70.330">
    <property type="match status" value="1"/>
</dbReference>
<dbReference type="PANTHER" id="PTHR46754">
    <property type="entry name" value="MKI67 FHA DOMAIN-INTERACTING NUCLEOLAR PHOSPHOPROTEIN"/>
    <property type="match status" value="1"/>
</dbReference>
<dbReference type="Proteomes" id="UP000242146">
    <property type="component" value="Unassembled WGS sequence"/>
</dbReference>
<evidence type="ECO:0000256" key="2">
    <source>
        <dbReference type="ARBA" id="ARBA00022884"/>
    </source>
</evidence>
<protein>
    <submittedName>
        <fullName evidence="7">RNA-binding domain-containing protein</fullName>
    </submittedName>
</protein>
<feature type="domain" description="RRM" evidence="6">
    <location>
        <begin position="150"/>
        <end position="227"/>
    </location>
</feature>
<organism evidence="7 8">
    <name type="scientific">Hesseltinella vesiculosa</name>
    <dbReference type="NCBI Taxonomy" id="101127"/>
    <lineage>
        <taxon>Eukaryota</taxon>
        <taxon>Fungi</taxon>
        <taxon>Fungi incertae sedis</taxon>
        <taxon>Mucoromycota</taxon>
        <taxon>Mucoromycotina</taxon>
        <taxon>Mucoromycetes</taxon>
        <taxon>Mucorales</taxon>
        <taxon>Cunninghamellaceae</taxon>
        <taxon>Hesseltinella</taxon>
    </lineage>
</organism>
<evidence type="ECO:0000256" key="1">
    <source>
        <dbReference type="ARBA" id="ARBA00004604"/>
    </source>
</evidence>
<dbReference type="GO" id="GO:0003723">
    <property type="term" value="F:RNA binding"/>
    <property type="evidence" value="ECO:0007669"/>
    <property type="project" value="UniProtKB-UniRule"/>
</dbReference>
<dbReference type="InterPro" id="IPR000504">
    <property type="entry name" value="RRM_dom"/>
</dbReference>
<dbReference type="Pfam" id="PF00076">
    <property type="entry name" value="RRM_1"/>
    <property type="match status" value="1"/>
</dbReference>
<dbReference type="STRING" id="101127.A0A1X2GLQ3"/>
<reference evidence="7 8" key="1">
    <citation type="submission" date="2016-07" db="EMBL/GenBank/DDBJ databases">
        <title>Pervasive Adenine N6-methylation of Active Genes in Fungi.</title>
        <authorList>
            <consortium name="DOE Joint Genome Institute"/>
            <person name="Mondo S.J."/>
            <person name="Dannebaum R.O."/>
            <person name="Kuo R.C."/>
            <person name="Labutti K."/>
            <person name="Haridas S."/>
            <person name="Kuo A."/>
            <person name="Salamov A."/>
            <person name="Ahrendt S.R."/>
            <person name="Lipzen A."/>
            <person name="Sullivan W."/>
            <person name="Andreopoulos W.B."/>
            <person name="Clum A."/>
            <person name="Lindquist E."/>
            <person name="Daum C."/>
            <person name="Ramamoorthy G.K."/>
            <person name="Gryganskyi A."/>
            <person name="Culley D."/>
            <person name="Magnuson J.K."/>
            <person name="James T.Y."/>
            <person name="O'Malley M.A."/>
            <person name="Stajich J.E."/>
            <person name="Spatafora J.W."/>
            <person name="Visel A."/>
            <person name="Grigoriev I.V."/>
        </authorList>
    </citation>
    <scope>NUCLEOTIDE SEQUENCE [LARGE SCALE GENOMIC DNA]</scope>
    <source>
        <strain evidence="7 8">NRRL 3301</strain>
    </source>
</reference>
<accession>A0A1X2GLQ3</accession>
<evidence type="ECO:0000256" key="5">
    <source>
        <dbReference type="SAM" id="MobiDB-lite"/>
    </source>
</evidence>
<dbReference type="OrthoDB" id="21467at2759"/>
<comment type="caution">
    <text evidence="7">The sequence shown here is derived from an EMBL/GenBank/DDBJ whole genome shotgun (WGS) entry which is preliminary data.</text>
</comment>